<keyword evidence="1" id="KW-1133">Transmembrane helix</keyword>
<dbReference type="PANTHER" id="PTHR30441">
    <property type="entry name" value="DUF748 DOMAIN-CONTAINING PROTEIN"/>
    <property type="match status" value="1"/>
</dbReference>
<evidence type="ECO:0000313" key="3">
    <source>
        <dbReference type="EMBL" id="TYT25688.1"/>
    </source>
</evidence>
<gene>
    <name evidence="3" type="ORF">FZO89_05135</name>
</gene>
<dbReference type="EMBL" id="VTFT01000001">
    <property type="protein sequence ID" value="TYT25688.1"/>
    <property type="molecule type" value="Genomic_DNA"/>
</dbReference>
<evidence type="ECO:0000256" key="1">
    <source>
        <dbReference type="SAM" id="Phobius"/>
    </source>
</evidence>
<keyword evidence="4" id="KW-1185">Reference proteome</keyword>
<sequence>MQSSPAPEPRFARLRRQWPPSRRTTTILAIVTTTIVVLVLLWDWNWFKGPVERAVEARTGREFEIAGNFDVDPGGITTITADGVRLGNPDWSEQRDMATADRLALRLELWPLLRGSVRLAEIRLTRPDVRLEANPGDGPGNWDFGFDDGGEPLQVRRFWVDDGRLRFDDAREDTGIDIRLASREPRDGDAAPAVALSGDGRWTGNAFTLEGAAESPMELQDTERPYRLDLRARAGSTRAHARGTLIDPLRLRGLDLQFELAGRNLADLYPLFGVAMPDSPPYDVDGRLTRDGDTWHYDGFAGKVGQSDLAGSAALTVIGRERPLFEADLVSKRLDLDDLAGFLGGTPDADGEALDPELAAQAAAREARGKVLPSTPYDLGKLRAMDADVRLRAQRIDAPDLPIDDMDAHLLLEGGLARLQPLNFGVAGGDIRADIRMDARTDTITTRLKADVRRLELARLFPDVELTRDAAGRLAGSFNLVGTGNSVAAMLASADGDVAVGMGRGQISNLLIELAGIDIYEALEFLIGKDRKVAVRCAFADFGVERGVMRSRALAFDTSDTIIVGEGQVDLGDETLDIELRPRPKDRSILALRSPLHLGGTFADPSFRPDFARLGLRGAIALALGSIAPPAALLATLELGPGEDSDCGGSYAR</sequence>
<keyword evidence="1" id="KW-0472">Membrane</keyword>
<proteinExistence type="predicted"/>
<comment type="caution">
    <text evidence="3">The sequence shown here is derived from an EMBL/GenBank/DDBJ whole genome shotgun (WGS) entry which is preliminary data.</text>
</comment>
<feature type="transmembrane region" description="Helical" evidence="1">
    <location>
        <begin position="25"/>
        <end position="44"/>
    </location>
</feature>
<feature type="domain" description="AsmA" evidence="2">
    <location>
        <begin position="205"/>
        <end position="552"/>
    </location>
</feature>
<keyword evidence="1" id="KW-0812">Transmembrane</keyword>
<feature type="domain" description="AsmA" evidence="2">
    <location>
        <begin position="27"/>
        <end position="145"/>
    </location>
</feature>
<dbReference type="OrthoDB" id="5749006at2"/>
<organism evidence="3 4">
    <name type="scientific">Luteimonas viscosa</name>
    <dbReference type="NCBI Taxonomy" id="1132694"/>
    <lineage>
        <taxon>Bacteria</taxon>
        <taxon>Pseudomonadati</taxon>
        <taxon>Pseudomonadota</taxon>
        <taxon>Gammaproteobacteria</taxon>
        <taxon>Lysobacterales</taxon>
        <taxon>Lysobacteraceae</taxon>
        <taxon>Luteimonas</taxon>
    </lineage>
</organism>
<dbReference type="Pfam" id="PF05170">
    <property type="entry name" value="AsmA"/>
    <property type="match status" value="2"/>
</dbReference>
<reference evidence="3 4" key="1">
    <citation type="submission" date="2019-08" db="EMBL/GenBank/DDBJ databases">
        <title>Luteimonas viscosus sp. nov., isolated from soil of a sunflower field.</title>
        <authorList>
            <person name="Jianli Z."/>
            <person name="Ying Z."/>
        </authorList>
    </citation>
    <scope>NUCLEOTIDE SEQUENCE [LARGE SCALE GENOMIC DNA]</scope>
    <source>
        <strain evidence="3 4">XBU10</strain>
    </source>
</reference>
<dbReference type="AlphaFoldDB" id="A0A5D4XLY3"/>
<dbReference type="GO" id="GO:0005886">
    <property type="term" value="C:plasma membrane"/>
    <property type="evidence" value="ECO:0007669"/>
    <property type="project" value="TreeGrafter"/>
</dbReference>
<dbReference type="InterPro" id="IPR052894">
    <property type="entry name" value="AsmA-related"/>
</dbReference>
<dbReference type="Proteomes" id="UP000324973">
    <property type="component" value="Unassembled WGS sequence"/>
</dbReference>
<dbReference type="RefSeq" id="WP_149102238.1">
    <property type="nucleotide sequence ID" value="NZ_VTFT01000001.1"/>
</dbReference>
<name>A0A5D4XLY3_9GAMM</name>
<dbReference type="InterPro" id="IPR007844">
    <property type="entry name" value="AsmA"/>
</dbReference>
<dbReference type="PANTHER" id="PTHR30441:SF9">
    <property type="entry name" value="ASMA FAMILY PROTEIN YHJG"/>
    <property type="match status" value="1"/>
</dbReference>
<evidence type="ECO:0000313" key="4">
    <source>
        <dbReference type="Proteomes" id="UP000324973"/>
    </source>
</evidence>
<protein>
    <submittedName>
        <fullName evidence="3">AsmA family protein</fullName>
    </submittedName>
</protein>
<evidence type="ECO:0000259" key="2">
    <source>
        <dbReference type="Pfam" id="PF05170"/>
    </source>
</evidence>
<accession>A0A5D4XLY3</accession>
<dbReference type="GO" id="GO:0090313">
    <property type="term" value="P:regulation of protein targeting to membrane"/>
    <property type="evidence" value="ECO:0007669"/>
    <property type="project" value="TreeGrafter"/>
</dbReference>